<dbReference type="PANTHER" id="PTHR31451">
    <property type="match status" value="1"/>
</dbReference>
<keyword evidence="13" id="KW-1185">Reference proteome</keyword>
<evidence type="ECO:0000256" key="2">
    <source>
        <dbReference type="ARBA" id="ARBA00004613"/>
    </source>
</evidence>
<evidence type="ECO:0000256" key="4">
    <source>
        <dbReference type="ARBA" id="ARBA00012706"/>
    </source>
</evidence>
<evidence type="ECO:0000256" key="7">
    <source>
        <dbReference type="ARBA" id="ARBA00022801"/>
    </source>
</evidence>
<dbReference type="GO" id="GO:0005576">
    <property type="term" value="C:extracellular region"/>
    <property type="evidence" value="ECO:0007669"/>
    <property type="project" value="UniProtKB-SubCell"/>
</dbReference>
<comment type="caution">
    <text evidence="12">The sequence shown here is derived from an EMBL/GenBank/DDBJ whole genome shotgun (WGS) entry which is preliminary data.</text>
</comment>
<name>A0A8J4AZ78_9CHLO</name>
<evidence type="ECO:0000259" key="11">
    <source>
        <dbReference type="Pfam" id="PF00150"/>
    </source>
</evidence>
<dbReference type="InterPro" id="IPR001547">
    <property type="entry name" value="Glyco_hydro_5"/>
</dbReference>
<evidence type="ECO:0000256" key="6">
    <source>
        <dbReference type="ARBA" id="ARBA00022729"/>
    </source>
</evidence>
<dbReference type="Pfam" id="PF00150">
    <property type="entry name" value="Cellulase"/>
    <property type="match status" value="1"/>
</dbReference>
<dbReference type="AlphaFoldDB" id="A0A8J4AZ78"/>
<evidence type="ECO:0000256" key="5">
    <source>
        <dbReference type="ARBA" id="ARBA00022525"/>
    </source>
</evidence>
<organism evidence="12 13">
    <name type="scientific">Volvox africanus</name>
    <dbReference type="NCBI Taxonomy" id="51714"/>
    <lineage>
        <taxon>Eukaryota</taxon>
        <taxon>Viridiplantae</taxon>
        <taxon>Chlorophyta</taxon>
        <taxon>core chlorophytes</taxon>
        <taxon>Chlorophyceae</taxon>
        <taxon>CS clade</taxon>
        <taxon>Chlamydomonadales</taxon>
        <taxon>Volvocaceae</taxon>
        <taxon>Volvox</taxon>
    </lineage>
</organism>
<keyword evidence="6" id="KW-0732">Signal</keyword>
<evidence type="ECO:0000256" key="9">
    <source>
        <dbReference type="RuleBase" id="RU361153"/>
    </source>
</evidence>
<comment type="catalytic activity">
    <reaction evidence="1">
        <text>Random hydrolysis of (1-&gt;4)-beta-D-mannosidic linkages in mannans, galactomannans and glucomannans.</text>
        <dbReference type="EC" id="3.2.1.78"/>
    </reaction>
</comment>
<keyword evidence="5" id="KW-0964">Secreted</keyword>
<dbReference type="CDD" id="cd00055">
    <property type="entry name" value="EGF_Lam"/>
    <property type="match status" value="1"/>
</dbReference>
<sequence>MLQTLTFSASRNTIMKFGTSSFSCVVRLLLGFFSALSFSAAISSQALSFGGANSYYLYAYRTNDQIRVLDAMQAAGMKTLRIFITHNWVNQKGSNNYAVSDVESPVGVYDDTILSMIDTLMLRTQQRGIKLIIALHDRYSLGCWSSDAYVLKYKIPVSSDCGSRPSDNDLTAFYKSADAAADMDRRFAHIVAHRNPNFGNLPWSNIPEAILGFDIQNEGQGHLRNGDIPNRNWICERASQLKPRLATGVLVVSGGGADIWDSALDEHFKCPYIDVISVHSYAASSWASALPPVIQKATSYGKRVIVEEFGSTGLSTKAAGLRSQIAVFQNLGIPWMVWQVNKPNNYDDFEVFTTDTASWSVLSNGAKAAIGLQGAFSWPELTSGGAPEPNVVVNRPPSPTPSSPKKMPPTSGNNKCNKCNVPLCRGGCWCDNNCDCKPGSGGDTCDKCNIPQSQGGCKCDNVCGCKPASCWS</sequence>
<keyword evidence="8 9" id="KW-0326">Glycosidase</keyword>
<feature type="domain" description="Glycoside hydrolase family 5" evidence="11">
    <location>
        <begin position="64"/>
        <end position="342"/>
    </location>
</feature>
<comment type="similarity">
    <text evidence="3 9">Belongs to the glycosyl hydrolase 5 (cellulase A) family.</text>
</comment>
<keyword evidence="7 9" id="KW-0378">Hydrolase</keyword>
<proteinExistence type="inferred from homology"/>
<evidence type="ECO:0000313" key="13">
    <source>
        <dbReference type="Proteomes" id="UP000747399"/>
    </source>
</evidence>
<evidence type="ECO:0000313" key="12">
    <source>
        <dbReference type="EMBL" id="GIL48224.1"/>
    </source>
</evidence>
<evidence type="ECO:0000256" key="3">
    <source>
        <dbReference type="ARBA" id="ARBA00005641"/>
    </source>
</evidence>
<feature type="region of interest" description="Disordered" evidence="10">
    <location>
        <begin position="386"/>
        <end position="412"/>
    </location>
</feature>
<dbReference type="Gene3D" id="3.20.20.80">
    <property type="entry name" value="Glycosidases"/>
    <property type="match status" value="1"/>
</dbReference>
<reference evidence="12" key="1">
    <citation type="journal article" date="2021" name="Proc. Natl. Acad. Sci. U.S.A.">
        <title>Three genomes in the algal genus Volvox reveal the fate of a haploid sex-determining region after a transition to homothallism.</title>
        <authorList>
            <person name="Yamamoto K."/>
            <person name="Hamaji T."/>
            <person name="Kawai-Toyooka H."/>
            <person name="Matsuzaki R."/>
            <person name="Takahashi F."/>
            <person name="Nishimura Y."/>
            <person name="Kawachi M."/>
            <person name="Noguchi H."/>
            <person name="Minakuchi Y."/>
            <person name="Umen J.G."/>
            <person name="Toyoda A."/>
            <person name="Nozaki H."/>
        </authorList>
    </citation>
    <scope>NUCLEOTIDE SEQUENCE</scope>
    <source>
        <strain evidence="12">NIES-3780</strain>
    </source>
</reference>
<dbReference type="InterPro" id="IPR045053">
    <property type="entry name" value="MAN-like"/>
</dbReference>
<comment type="subcellular location">
    <subcellularLocation>
        <location evidence="2">Secreted</location>
    </subcellularLocation>
</comment>
<dbReference type="EMBL" id="BNCO01000005">
    <property type="protein sequence ID" value="GIL48224.1"/>
    <property type="molecule type" value="Genomic_DNA"/>
</dbReference>
<evidence type="ECO:0000256" key="8">
    <source>
        <dbReference type="ARBA" id="ARBA00023295"/>
    </source>
</evidence>
<dbReference type="Proteomes" id="UP000747399">
    <property type="component" value="Unassembled WGS sequence"/>
</dbReference>
<dbReference type="SUPFAM" id="SSF51445">
    <property type="entry name" value="(Trans)glycosidases"/>
    <property type="match status" value="1"/>
</dbReference>
<accession>A0A8J4AZ78</accession>
<dbReference type="GO" id="GO:0016985">
    <property type="term" value="F:mannan endo-1,4-beta-mannosidase activity"/>
    <property type="evidence" value="ECO:0007669"/>
    <property type="project" value="UniProtKB-EC"/>
</dbReference>
<gene>
    <name evidence="12" type="ORF">Vafri_4909</name>
</gene>
<evidence type="ECO:0000256" key="10">
    <source>
        <dbReference type="SAM" id="MobiDB-lite"/>
    </source>
</evidence>
<dbReference type="InterPro" id="IPR017853">
    <property type="entry name" value="GH"/>
</dbReference>
<evidence type="ECO:0000256" key="1">
    <source>
        <dbReference type="ARBA" id="ARBA00001678"/>
    </source>
</evidence>
<protein>
    <recommendedName>
        <fullName evidence="4">mannan endo-1,4-beta-mannosidase</fullName>
        <ecNumber evidence="4">3.2.1.78</ecNumber>
    </recommendedName>
</protein>
<dbReference type="InterPro" id="IPR002049">
    <property type="entry name" value="LE_dom"/>
</dbReference>
<dbReference type="PANTHER" id="PTHR31451:SF39">
    <property type="entry name" value="MANNAN ENDO-1,4-BETA-MANNOSIDASE 1"/>
    <property type="match status" value="1"/>
</dbReference>
<dbReference type="EC" id="3.2.1.78" evidence="4"/>
<dbReference type="GO" id="GO:0000272">
    <property type="term" value="P:polysaccharide catabolic process"/>
    <property type="evidence" value="ECO:0007669"/>
    <property type="project" value="InterPro"/>
</dbReference>